<name>A0A1T4Z6J5_9BACT</name>
<feature type="non-terminal residue" evidence="1">
    <location>
        <position position="1"/>
    </location>
</feature>
<proteinExistence type="predicted"/>
<protein>
    <submittedName>
        <fullName evidence="1">Uncharacterized protein</fullName>
    </submittedName>
</protein>
<dbReference type="AlphaFoldDB" id="A0A1T4Z6J5"/>
<accession>A0A1T4Z6J5</accession>
<dbReference type="Proteomes" id="UP000190774">
    <property type="component" value="Unassembled WGS sequence"/>
</dbReference>
<dbReference type="RefSeq" id="WP_078816241.1">
    <property type="nucleotide sequence ID" value="NZ_FUYE01000049.1"/>
</dbReference>
<sequence>RRFAGMGDAVSVGLRDMNFDYAETAMAVGGARSLVSLIETGGAKILSKFAAKETGTVWDSIKATQPLYEGTVVPRSFELVTGNGKVWVHGNATEHMAEYATAMLNRGVSSSMVNMGTQAQMTSLQSAVNAATTNGVPYGKLLNVGSWELKFGAPQQAGQLPALIHALPK</sequence>
<reference evidence="2" key="1">
    <citation type="submission" date="2017-02" db="EMBL/GenBank/DDBJ databases">
        <authorList>
            <person name="Varghese N."/>
            <person name="Submissions S."/>
        </authorList>
    </citation>
    <scope>NUCLEOTIDE SEQUENCE [LARGE SCALE GENOMIC DNA]</scope>
    <source>
        <strain evidence="2">ATCC 700200</strain>
    </source>
</reference>
<evidence type="ECO:0000313" key="1">
    <source>
        <dbReference type="EMBL" id="SKB09670.1"/>
    </source>
</evidence>
<keyword evidence="2" id="KW-1185">Reference proteome</keyword>
<evidence type="ECO:0000313" key="2">
    <source>
        <dbReference type="Proteomes" id="UP000190774"/>
    </source>
</evidence>
<dbReference type="EMBL" id="FUYE01000049">
    <property type="protein sequence ID" value="SKB09670.1"/>
    <property type="molecule type" value="Genomic_DNA"/>
</dbReference>
<organism evidence="1 2">
    <name type="scientific">Prosthecobacter debontii</name>
    <dbReference type="NCBI Taxonomy" id="48467"/>
    <lineage>
        <taxon>Bacteria</taxon>
        <taxon>Pseudomonadati</taxon>
        <taxon>Verrucomicrobiota</taxon>
        <taxon>Verrucomicrobiia</taxon>
        <taxon>Verrucomicrobiales</taxon>
        <taxon>Verrucomicrobiaceae</taxon>
        <taxon>Prosthecobacter</taxon>
    </lineage>
</organism>
<gene>
    <name evidence="1" type="ORF">SAMN02745166_05171</name>
</gene>